<gene>
    <name evidence="5" type="ORF">E3P99_01589</name>
</gene>
<dbReference type="PROSITE" id="PS50002">
    <property type="entry name" value="SH3"/>
    <property type="match status" value="1"/>
</dbReference>
<evidence type="ECO:0000259" key="4">
    <source>
        <dbReference type="PROSITE" id="PS50002"/>
    </source>
</evidence>
<evidence type="ECO:0000313" key="5">
    <source>
        <dbReference type="EMBL" id="TIA90413.1"/>
    </source>
</evidence>
<feature type="compositionally biased region" description="Low complexity" evidence="3">
    <location>
        <begin position="89"/>
        <end position="103"/>
    </location>
</feature>
<dbReference type="GO" id="GO:0006897">
    <property type="term" value="P:endocytosis"/>
    <property type="evidence" value="ECO:0007669"/>
    <property type="project" value="InterPro"/>
</dbReference>
<feature type="region of interest" description="Disordered" evidence="3">
    <location>
        <begin position="64"/>
        <end position="146"/>
    </location>
</feature>
<dbReference type="InterPro" id="IPR036028">
    <property type="entry name" value="SH3-like_dom_sf"/>
</dbReference>
<dbReference type="GO" id="GO:0031097">
    <property type="term" value="C:medial cortex"/>
    <property type="evidence" value="ECO:0007669"/>
    <property type="project" value="TreeGrafter"/>
</dbReference>
<feature type="compositionally biased region" description="Pro residues" evidence="3">
    <location>
        <begin position="104"/>
        <end position="115"/>
    </location>
</feature>
<protein>
    <recommendedName>
        <fullName evidence="4">SH3 domain-containing protein</fullName>
    </recommendedName>
</protein>
<dbReference type="GO" id="GO:0043332">
    <property type="term" value="C:mating projection tip"/>
    <property type="evidence" value="ECO:0007669"/>
    <property type="project" value="TreeGrafter"/>
</dbReference>
<feature type="compositionally biased region" description="Pro residues" evidence="3">
    <location>
        <begin position="128"/>
        <end position="145"/>
    </location>
</feature>
<name>A0A4V4LU79_9BASI</name>
<organism evidence="5 6">
    <name type="scientific">Wallemia hederae</name>
    <dbReference type="NCBI Taxonomy" id="1540922"/>
    <lineage>
        <taxon>Eukaryota</taxon>
        <taxon>Fungi</taxon>
        <taxon>Dikarya</taxon>
        <taxon>Basidiomycota</taxon>
        <taxon>Wallemiomycotina</taxon>
        <taxon>Wallemiomycetes</taxon>
        <taxon>Wallemiales</taxon>
        <taxon>Wallemiaceae</taxon>
        <taxon>Wallemia</taxon>
    </lineage>
</organism>
<feature type="domain" description="SH3" evidence="4">
    <location>
        <begin position="145"/>
        <end position="205"/>
    </location>
</feature>
<evidence type="ECO:0000256" key="3">
    <source>
        <dbReference type="SAM" id="MobiDB-lite"/>
    </source>
</evidence>
<dbReference type="OrthoDB" id="5983572at2759"/>
<sequence>MAEEAYVDFIINNISNQVDFLLTQGVINASDARLIKLKLSNPISNANASQTSLTGGVPTSGLPVQAAPFNSSQTSLPAVSRRASMTQRNTASTANTANNKDSPLPSPPSAPPQLLPTPNAHQPQQISHPPPPPPPQAPIPEPPQPAVNRCVARWDYAGEASDLRLVKGDVVTIIEEVNADWWKGRSESSGQTGLFPSNRVERIGGANATASRNVPPAAPPSTTFGLPEKEKENYHQPPTYNAPAGISYGAPTYAGTPSYAQPGQYYTPPAAPPAAGPSTYVQQPDEPKKNNKFKKLGSTMGNSFAGGVGFGAGAGVVSSIFN</sequence>
<dbReference type="Gene3D" id="2.30.30.40">
    <property type="entry name" value="SH3 Domains"/>
    <property type="match status" value="1"/>
</dbReference>
<feature type="compositionally biased region" description="Polar residues" evidence="3">
    <location>
        <begin position="68"/>
        <end position="88"/>
    </location>
</feature>
<reference evidence="5 6" key="1">
    <citation type="submission" date="2019-03" db="EMBL/GenBank/DDBJ databases">
        <title>Sequencing 23 genomes of Wallemia ichthyophaga.</title>
        <authorList>
            <person name="Gostincar C."/>
        </authorList>
    </citation>
    <scope>NUCLEOTIDE SEQUENCE [LARGE SCALE GENOMIC DNA]</scope>
    <source>
        <strain evidence="5 6">EXF-5753</strain>
    </source>
</reference>
<dbReference type="GO" id="GO:0008289">
    <property type="term" value="F:lipid binding"/>
    <property type="evidence" value="ECO:0007669"/>
    <property type="project" value="TreeGrafter"/>
</dbReference>
<dbReference type="Pfam" id="PF00018">
    <property type="entry name" value="SH3_1"/>
    <property type="match status" value="1"/>
</dbReference>
<dbReference type="GO" id="GO:0030479">
    <property type="term" value="C:actin cortical patch"/>
    <property type="evidence" value="ECO:0007669"/>
    <property type="project" value="TreeGrafter"/>
</dbReference>
<dbReference type="InterPro" id="IPR046982">
    <property type="entry name" value="BIN3/RVS161-like"/>
</dbReference>
<dbReference type="GO" id="GO:0051666">
    <property type="term" value="P:actin cortical patch localization"/>
    <property type="evidence" value="ECO:0007669"/>
    <property type="project" value="InterPro"/>
</dbReference>
<dbReference type="AlphaFoldDB" id="A0A4V4LU79"/>
<evidence type="ECO:0000313" key="6">
    <source>
        <dbReference type="Proteomes" id="UP000310189"/>
    </source>
</evidence>
<accession>A0A4V4LU79</accession>
<dbReference type="CDD" id="cd00174">
    <property type="entry name" value="SH3"/>
    <property type="match status" value="1"/>
</dbReference>
<keyword evidence="1 2" id="KW-0728">SH3 domain</keyword>
<proteinExistence type="predicted"/>
<dbReference type="SUPFAM" id="SSF50044">
    <property type="entry name" value="SH3-domain"/>
    <property type="match status" value="1"/>
</dbReference>
<evidence type="ECO:0000256" key="1">
    <source>
        <dbReference type="ARBA" id="ARBA00022443"/>
    </source>
</evidence>
<dbReference type="PRINTS" id="PR00452">
    <property type="entry name" value="SH3DOMAIN"/>
</dbReference>
<feature type="compositionally biased region" description="Low complexity" evidence="3">
    <location>
        <begin position="116"/>
        <end position="127"/>
    </location>
</feature>
<dbReference type="PANTHER" id="PTHR47174:SF1">
    <property type="entry name" value="REDUCED VIABILITY UPON STARVATION PROTEIN 167"/>
    <property type="match status" value="1"/>
</dbReference>
<dbReference type="Proteomes" id="UP000310189">
    <property type="component" value="Unassembled WGS sequence"/>
</dbReference>
<feature type="region of interest" description="Disordered" evidence="3">
    <location>
        <begin position="260"/>
        <end position="290"/>
    </location>
</feature>
<dbReference type="PANTHER" id="PTHR47174">
    <property type="entry name" value="BRIDGING INTEGRATOR 3"/>
    <property type="match status" value="1"/>
</dbReference>
<comment type="caution">
    <text evidence="5">The sequence shown here is derived from an EMBL/GenBank/DDBJ whole genome shotgun (WGS) entry which is preliminary data.</text>
</comment>
<keyword evidence="6" id="KW-1185">Reference proteome</keyword>
<evidence type="ECO:0000256" key="2">
    <source>
        <dbReference type="PROSITE-ProRule" id="PRU00192"/>
    </source>
</evidence>
<dbReference type="InterPro" id="IPR001452">
    <property type="entry name" value="SH3_domain"/>
</dbReference>
<dbReference type="GO" id="GO:0097320">
    <property type="term" value="P:plasma membrane tubulation"/>
    <property type="evidence" value="ECO:0007669"/>
    <property type="project" value="TreeGrafter"/>
</dbReference>
<dbReference type="SMART" id="SM00326">
    <property type="entry name" value="SH3"/>
    <property type="match status" value="1"/>
</dbReference>
<dbReference type="GO" id="GO:1990528">
    <property type="term" value="C:Rvs161p-Rvs167p complex"/>
    <property type="evidence" value="ECO:0007669"/>
    <property type="project" value="TreeGrafter"/>
</dbReference>
<dbReference type="EMBL" id="SPNW01000019">
    <property type="protein sequence ID" value="TIA90413.1"/>
    <property type="molecule type" value="Genomic_DNA"/>
</dbReference>